<feature type="domain" description="Apple" evidence="3">
    <location>
        <begin position="1279"/>
        <end position="1352"/>
    </location>
</feature>
<dbReference type="InterPro" id="IPR003609">
    <property type="entry name" value="Pan_app"/>
</dbReference>
<organism evidence="4 5">
    <name type="scientific">Fusarium flagelliforme</name>
    <dbReference type="NCBI Taxonomy" id="2675880"/>
    <lineage>
        <taxon>Eukaryota</taxon>
        <taxon>Fungi</taxon>
        <taxon>Dikarya</taxon>
        <taxon>Ascomycota</taxon>
        <taxon>Pezizomycotina</taxon>
        <taxon>Sordariomycetes</taxon>
        <taxon>Hypocreomycetidae</taxon>
        <taxon>Hypocreales</taxon>
        <taxon>Nectriaceae</taxon>
        <taxon>Fusarium</taxon>
        <taxon>Fusarium incarnatum-equiseti species complex</taxon>
    </lineage>
</organism>
<evidence type="ECO:0000256" key="2">
    <source>
        <dbReference type="SAM" id="SignalP"/>
    </source>
</evidence>
<protein>
    <recommendedName>
        <fullName evidence="3">Apple domain-containing protein</fullName>
    </recommendedName>
</protein>
<dbReference type="STRING" id="2594813.A0A395MLX9"/>
<evidence type="ECO:0000256" key="1">
    <source>
        <dbReference type="SAM" id="MobiDB-lite"/>
    </source>
</evidence>
<feature type="domain" description="Apple" evidence="3">
    <location>
        <begin position="669"/>
        <end position="750"/>
    </location>
</feature>
<evidence type="ECO:0000313" key="4">
    <source>
        <dbReference type="EMBL" id="RFN48820.1"/>
    </source>
</evidence>
<sequence length="1667" mass="175705">MSRHLVRSFLLASALSPFVNAGPCRPHPFSSLSRSDSLTQAISASTIASSVVLTSTETVSYSDTVSQDAATGTGTSIVPTDTTVTISDMYSVSTKTPGDAGVPTDLYPNIPSDSTFTISTTTYGAGTLSTAISMSSATDTLSTVGIETTISHVTDATTLTTSGTLSSSAFSSDTTATSGETGIASTTGTESTLSVATDTTSTGSETQSSHAALTDTTATSGETEISSAIGTETTSSVTADTTLTTSGTESSLAPPTDTTVTSSETDTTATTTGDASSTTTSGTSTDTTVTSKESETTTTTSGDLSTTGTDSSASTSGTLSIDTTIASSETSATTETGVSSSTTEATSTVTTATSKETDTTTTSGDLTTGTDSFTSTTDTVSTDTTAATTTSGEASSTTEATSSDTTATSKETDTTTMTSDGLSTTTATDSFTSTTETETASTDTTVTTTGTDISTTTSGEPTSTVTDTFTSTTEATSVTTLSSSETGSLTTTTSGDATTVTDSATSTTETGSTDSTTTDTATTETTVTSSETTTTTSGDLTTTETTAFSSTTEATSTTSETSSAAVPVCTPGFPISPPPQGLDCDKKGQTSGHENIISWDTDALTKSIDICYNACKNTPDCGSIVFWKDVACELWKGKPGNTDGAPTDHGWYDMKCFCGEDNTEPEPTCANNLKSPAPANKVCGKNGYGAWALAGIGAPESLEACAKSCKSNNQCTSFNFEANSVCFLYSGALEERNNLPTAWMMYELDCFCDLDKPDPEPEPETGCKLKSPSPQNKVCGQTGYGRGSDVVLNRQGPPTTLQDCVESCKANDQCTSFYFEADYYCAHYSGTVTETDGQETSFKWYDVDCFSCPSDETEPTTPTEPAPQCVNGAKEPAPKDTVCGVRGSPKGPMEKVDDWNSDTTTLEDCRDECWALGTCESFTFEPSQGCTQYKSHVSTKGVNEAQNGNVWYDISCFCEPEEEPEPVCVDDSPTDKICGVQGRPGNQCLNQLFSAKIASFEDCKEKCKTNNCDSFSFREDSGLCEVYQGRVGGTDDFASPWKWYDKACFDDDNPPSEPEPQCVNNVMQPSPKDSVCGKTGNPTGQGLEEIGSVTATSLQGCRDACNKKAGCDSFQLEEGFNCYLFKGKVGDTDARTTSEVWYDMSCFCGLEAQPTNPDEEEEVCVDEVHKTQVCGLEGRPMYECIEDITENPREPAIIKSLEACRDHCKSIGCDSIAFKKDNTCLAFRGRIGGAEPRSDFSGIKMYDMSCFAEESKTEEPPKEVCIGKPLNPLPANTVCGKPGDVNNNLLSNKRIKTDMTLAECYQACNAASDCDVFNFQNQRCELYKTKSGFSTTSVVFSGSTIQWWQPSCFCDETKTDTKDPEPVCVNNMLSPPPKNSNCGAKGSILTQGLSLEVLDLGDETSLKACSDSCKAFDGCKSFSFLEQNFCILFPASAGPTDGSETAHAYYDMSCFCDGTNTEEPKVEEPAPVCKGEPKSPLPQNTVCGEKKGIRSGVVKFKSTLLRASLIDCSRVCKNTVGCDAFYWRENAVCVLNSNTPSPSDFTGEVSDGSWWVPSCFCDELQPEKTTGPTPTCQNSMFAPAPQGLACGKTGIPTGNSNGDKVGQGTANTPLACYQLCKNAARCQTMYFHKGTGDCQLYSGTVKDTNSATTSFVWYDKGCFCDSN</sequence>
<feature type="domain" description="Apple" evidence="3">
    <location>
        <begin position="1076"/>
        <end position="1146"/>
    </location>
</feature>
<accession>A0A395MLX9</accession>
<feature type="chain" id="PRO_5017188599" description="Apple domain-containing protein" evidence="2">
    <location>
        <begin position="22"/>
        <end position="1667"/>
    </location>
</feature>
<reference evidence="4 5" key="1">
    <citation type="journal article" date="2018" name="PLoS Pathog.">
        <title>Evolution of structural diversity of trichothecenes, a family of toxins produced by plant pathogenic and entomopathogenic fungi.</title>
        <authorList>
            <person name="Proctor R.H."/>
            <person name="McCormick S.P."/>
            <person name="Kim H.S."/>
            <person name="Cardoza R.E."/>
            <person name="Stanley A.M."/>
            <person name="Lindo L."/>
            <person name="Kelly A."/>
            <person name="Brown D.W."/>
            <person name="Lee T."/>
            <person name="Vaughan M.M."/>
            <person name="Alexander N.J."/>
            <person name="Busman M."/>
            <person name="Gutierrez S."/>
        </authorList>
    </citation>
    <scope>NUCLEOTIDE SEQUENCE [LARGE SCALE GENOMIC DNA]</scope>
    <source>
        <strain evidence="4 5">NRRL 13405</strain>
    </source>
</reference>
<feature type="domain" description="Apple" evidence="3">
    <location>
        <begin position="779"/>
        <end position="849"/>
    </location>
</feature>
<evidence type="ECO:0000259" key="3">
    <source>
        <dbReference type="PROSITE" id="PS50948"/>
    </source>
</evidence>
<feature type="compositionally biased region" description="Polar residues" evidence="1">
    <location>
        <begin position="183"/>
        <end position="229"/>
    </location>
</feature>
<feature type="domain" description="Apple" evidence="3">
    <location>
        <begin position="978"/>
        <end position="1048"/>
    </location>
</feature>
<comment type="caution">
    <text evidence="4">The sequence shown here is derived from an EMBL/GenBank/DDBJ whole genome shotgun (WGS) entry which is preliminary data.</text>
</comment>
<dbReference type="Pfam" id="PF14295">
    <property type="entry name" value="PAN_4"/>
    <property type="match status" value="7"/>
</dbReference>
<dbReference type="EMBL" id="PXXK01000193">
    <property type="protein sequence ID" value="RFN48820.1"/>
    <property type="molecule type" value="Genomic_DNA"/>
</dbReference>
<dbReference type="PROSITE" id="PS50948">
    <property type="entry name" value="PAN"/>
    <property type="match status" value="7"/>
</dbReference>
<proteinExistence type="predicted"/>
<feature type="domain" description="Apple" evidence="3">
    <location>
        <begin position="883"/>
        <end position="956"/>
    </location>
</feature>
<name>A0A395MLX9_9HYPO</name>
<feature type="region of interest" description="Disordered" evidence="1">
    <location>
        <begin position="162"/>
        <end position="589"/>
    </location>
</feature>
<dbReference type="Pfam" id="PF00024">
    <property type="entry name" value="PAN_1"/>
    <property type="match status" value="3"/>
</dbReference>
<dbReference type="SMART" id="SM00473">
    <property type="entry name" value="PAN_AP"/>
    <property type="match status" value="5"/>
</dbReference>
<gene>
    <name evidence="4" type="ORF">FIE12Z_6875</name>
</gene>
<feature type="signal peptide" evidence="2">
    <location>
        <begin position="1"/>
        <end position="21"/>
    </location>
</feature>
<dbReference type="Proteomes" id="UP000265631">
    <property type="component" value="Unassembled WGS sequence"/>
</dbReference>
<dbReference type="Gene3D" id="3.50.4.10">
    <property type="entry name" value="Hepatocyte Growth Factor"/>
    <property type="match status" value="3"/>
</dbReference>
<evidence type="ECO:0000313" key="5">
    <source>
        <dbReference type="Proteomes" id="UP000265631"/>
    </source>
</evidence>
<feature type="domain" description="Apple" evidence="3">
    <location>
        <begin position="1382"/>
        <end position="1454"/>
    </location>
</feature>
<feature type="compositionally biased region" description="Low complexity" evidence="1">
    <location>
        <begin position="230"/>
        <end position="565"/>
    </location>
</feature>
<feature type="compositionally biased region" description="Low complexity" evidence="1">
    <location>
        <begin position="162"/>
        <end position="179"/>
    </location>
</feature>
<keyword evidence="2" id="KW-0732">Signal</keyword>
<keyword evidence="5" id="KW-1185">Reference proteome</keyword>